<evidence type="ECO:0000256" key="2">
    <source>
        <dbReference type="ARBA" id="ARBA00022448"/>
    </source>
</evidence>
<feature type="transmembrane region" description="Helical" evidence="8">
    <location>
        <begin position="145"/>
        <end position="163"/>
    </location>
</feature>
<dbReference type="InterPro" id="IPR036640">
    <property type="entry name" value="ABC1_TM_sf"/>
</dbReference>
<keyword evidence="12" id="KW-1185">Reference proteome</keyword>
<reference evidence="11 12" key="1">
    <citation type="submission" date="2015-07" db="EMBL/GenBank/DDBJ databases">
        <title>Genome sequence of Levilinea saccharolytica DSM 16555.</title>
        <authorList>
            <person name="Hemp J."/>
            <person name="Ward L.M."/>
            <person name="Pace L.A."/>
            <person name="Fischer W.W."/>
        </authorList>
    </citation>
    <scope>NUCLEOTIDE SEQUENCE [LARGE SCALE GENOMIC DNA]</scope>
    <source>
        <strain evidence="11 12">KIBI-1</strain>
    </source>
</reference>
<protein>
    <submittedName>
        <fullName evidence="11">ABC transporter</fullName>
    </submittedName>
</protein>
<dbReference type="GO" id="GO:0005886">
    <property type="term" value="C:plasma membrane"/>
    <property type="evidence" value="ECO:0007669"/>
    <property type="project" value="UniProtKB-SubCell"/>
</dbReference>
<evidence type="ECO:0000256" key="6">
    <source>
        <dbReference type="ARBA" id="ARBA00022989"/>
    </source>
</evidence>
<feature type="transmembrane region" description="Helical" evidence="8">
    <location>
        <begin position="29"/>
        <end position="50"/>
    </location>
</feature>
<organism evidence="11 12">
    <name type="scientific">Levilinea saccharolytica</name>
    <dbReference type="NCBI Taxonomy" id="229921"/>
    <lineage>
        <taxon>Bacteria</taxon>
        <taxon>Bacillati</taxon>
        <taxon>Chloroflexota</taxon>
        <taxon>Anaerolineae</taxon>
        <taxon>Anaerolineales</taxon>
        <taxon>Anaerolineaceae</taxon>
        <taxon>Levilinea</taxon>
    </lineage>
</organism>
<keyword evidence="2" id="KW-0813">Transport</keyword>
<dbReference type="PANTHER" id="PTHR43394">
    <property type="entry name" value="ATP-DEPENDENT PERMEASE MDL1, MITOCHONDRIAL"/>
    <property type="match status" value="1"/>
</dbReference>
<proteinExistence type="predicted"/>
<dbReference type="PROSITE" id="PS50893">
    <property type="entry name" value="ABC_TRANSPORTER_2"/>
    <property type="match status" value="1"/>
</dbReference>
<evidence type="ECO:0000313" key="11">
    <source>
        <dbReference type="EMBL" id="KPL83532.1"/>
    </source>
</evidence>
<feature type="transmembrane region" description="Helical" evidence="8">
    <location>
        <begin position="249"/>
        <end position="271"/>
    </location>
</feature>
<feature type="domain" description="ABC transmembrane type-1" evidence="10">
    <location>
        <begin position="30"/>
        <end position="314"/>
    </location>
</feature>
<evidence type="ECO:0000256" key="5">
    <source>
        <dbReference type="ARBA" id="ARBA00022840"/>
    </source>
</evidence>
<keyword evidence="5" id="KW-0067">ATP-binding</keyword>
<dbReference type="PATRIC" id="fig|229921.5.peg.1059"/>
<evidence type="ECO:0000259" key="9">
    <source>
        <dbReference type="PROSITE" id="PS50893"/>
    </source>
</evidence>
<dbReference type="InterPro" id="IPR027417">
    <property type="entry name" value="P-loop_NTPase"/>
</dbReference>
<evidence type="ECO:0000256" key="7">
    <source>
        <dbReference type="ARBA" id="ARBA00023136"/>
    </source>
</evidence>
<evidence type="ECO:0000256" key="3">
    <source>
        <dbReference type="ARBA" id="ARBA00022692"/>
    </source>
</evidence>
<dbReference type="Pfam" id="PF00005">
    <property type="entry name" value="ABC_tran"/>
    <property type="match status" value="1"/>
</dbReference>
<keyword evidence="6 8" id="KW-1133">Transmembrane helix</keyword>
<keyword evidence="3 8" id="KW-0812">Transmembrane</keyword>
<dbReference type="GO" id="GO:0005524">
    <property type="term" value="F:ATP binding"/>
    <property type="evidence" value="ECO:0007669"/>
    <property type="project" value="UniProtKB-KW"/>
</dbReference>
<dbReference type="SUPFAM" id="SSF52540">
    <property type="entry name" value="P-loop containing nucleoside triphosphate hydrolases"/>
    <property type="match status" value="1"/>
</dbReference>
<sequence length="632" mass="69612">MSASGERPKITRQLLNRVFTYAWPYRKHIAGMLVMILISSGLTLIAPLIMRDLIDRTLPNRDLNRLMWLSGALLAVPLIRGGVSILQRRFNAVVGEGVIYDLRVALYHHLQRMSLRFFTQTRVGELMSRLNNDVIGAQNAISSTIVGMVTDIIQGIAVLFVMFTLEWRLTLISILILPLFILSAQRLGDRLRIIARRQMDLNAEMNAMMSETLNIGGALLVKIFGRTQQEVARFSQRAAGVRDGGIQRAVFGAVFIMVVGLVSAVGSALVYSIGGYLVIRDSLTIGTIVALGSYLGSLYSALSGLANIPVELATSLVSFERVFEVLDLPQEIAEKPNPVRIHALRGRLTFENVAFQYDIEGAINLSEVERHGKLREVDAVLSGVRSSELPKPANPNGTSQARDWALEDISFDVLPGQLVALVGPSGAGKTTLSYLIPRLYDPVQGRILLDDVDLRDLSLDDLSAQIGMVTQESYLFHDTIRANLLFARPNASQEQMEAAARAANIHDFIAELPNGYDTIVGERGYRLSGGEKQRVALARVILKDPRILILDEATSHLDSESEALIQQALRHILAGRTSIVIAHRLSTILAADQILVFDRGRIVERGRHAELLGMGGVYSLLYQTQFAHQTAP</sequence>
<evidence type="ECO:0000256" key="4">
    <source>
        <dbReference type="ARBA" id="ARBA00022741"/>
    </source>
</evidence>
<dbReference type="Pfam" id="PF00664">
    <property type="entry name" value="ABC_membrane"/>
    <property type="match status" value="1"/>
</dbReference>
<name>A0A0P6YLK3_9CHLR</name>
<comment type="subcellular location">
    <subcellularLocation>
        <location evidence="1">Cell membrane</location>
        <topology evidence="1">Multi-pass membrane protein</topology>
    </subcellularLocation>
</comment>
<dbReference type="PROSITE" id="PS50929">
    <property type="entry name" value="ABC_TM1F"/>
    <property type="match status" value="1"/>
</dbReference>
<dbReference type="InterPro" id="IPR011527">
    <property type="entry name" value="ABC1_TM_dom"/>
</dbReference>
<dbReference type="Proteomes" id="UP000050501">
    <property type="component" value="Unassembled WGS sequence"/>
</dbReference>
<dbReference type="PANTHER" id="PTHR43394:SF1">
    <property type="entry name" value="ATP-BINDING CASSETTE SUB-FAMILY B MEMBER 10, MITOCHONDRIAL"/>
    <property type="match status" value="1"/>
</dbReference>
<dbReference type="GO" id="GO:0016887">
    <property type="term" value="F:ATP hydrolysis activity"/>
    <property type="evidence" value="ECO:0007669"/>
    <property type="project" value="InterPro"/>
</dbReference>
<dbReference type="GO" id="GO:0015421">
    <property type="term" value="F:ABC-type oligopeptide transporter activity"/>
    <property type="evidence" value="ECO:0007669"/>
    <property type="project" value="TreeGrafter"/>
</dbReference>
<dbReference type="InterPro" id="IPR003439">
    <property type="entry name" value="ABC_transporter-like_ATP-bd"/>
</dbReference>
<accession>A0A0P6YLK3</accession>
<dbReference type="InterPro" id="IPR017871">
    <property type="entry name" value="ABC_transporter-like_CS"/>
</dbReference>
<dbReference type="InterPro" id="IPR003593">
    <property type="entry name" value="AAA+_ATPase"/>
</dbReference>
<evidence type="ECO:0000256" key="8">
    <source>
        <dbReference type="SAM" id="Phobius"/>
    </source>
</evidence>
<dbReference type="InterPro" id="IPR039421">
    <property type="entry name" value="Type_1_exporter"/>
</dbReference>
<keyword evidence="4" id="KW-0547">Nucleotide-binding</keyword>
<dbReference type="CDD" id="cd18550">
    <property type="entry name" value="ABC_6TM_exporter_like"/>
    <property type="match status" value="1"/>
</dbReference>
<dbReference type="SUPFAM" id="SSF90123">
    <property type="entry name" value="ABC transporter transmembrane region"/>
    <property type="match status" value="1"/>
</dbReference>
<feature type="domain" description="ABC transporter" evidence="9">
    <location>
        <begin position="384"/>
        <end position="624"/>
    </location>
</feature>
<dbReference type="SMART" id="SM00382">
    <property type="entry name" value="AAA"/>
    <property type="match status" value="1"/>
</dbReference>
<evidence type="ECO:0000313" key="12">
    <source>
        <dbReference type="Proteomes" id="UP000050501"/>
    </source>
</evidence>
<dbReference type="AlphaFoldDB" id="A0A0P6YLK3"/>
<feature type="transmembrane region" description="Helical" evidence="8">
    <location>
        <begin position="169"/>
        <end position="188"/>
    </location>
</feature>
<dbReference type="Gene3D" id="1.20.1560.10">
    <property type="entry name" value="ABC transporter type 1, transmembrane domain"/>
    <property type="match status" value="1"/>
</dbReference>
<evidence type="ECO:0000259" key="10">
    <source>
        <dbReference type="PROSITE" id="PS50929"/>
    </source>
</evidence>
<feature type="transmembrane region" description="Helical" evidence="8">
    <location>
        <begin position="66"/>
        <end position="86"/>
    </location>
</feature>
<gene>
    <name evidence="11" type="ORF">ADN01_08275</name>
</gene>
<evidence type="ECO:0000256" key="1">
    <source>
        <dbReference type="ARBA" id="ARBA00004651"/>
    </source>
</evidence>
<comment type="caution">
    <text evidence="11">The sequence shown here is derived from an EMBL/GenBank/DDBJ whole genome shotgun (WGS) entry which is preliminary data.</text>
</comment>
<dbReference type="EMBL" id="LGCM01000031">
    <property type="protein sequence ID" value="KPL83532.1"/>
    <property type="molecule type" value="Genomic_DNA"/>
</dbReference>
<keyword evidence="7 8" id="KW-0472">Membrane</keyword>
<dbReference type="PROSITE" id="PS00211">
    <property type="entry name" value="ABC_TRANSPORTER_1"/>
    <property type="match status" value="1"/>
</dbReference>
<dbReference type="Gene3D" id="3.40.50.300">
    <property type="entry name" value="P-loop containing nucleotide triphosphate hydrolases"/>
    <property type="match status" value="1"/>
</dbReference>
<dbReference type="FunFam" id="3.40.50.300:FF:000287">
    <property type="entry name" value="Multidrug ABC transporter ATP-binding protein"/>
    <property type="match status" value="1"/>
</dbReference>
<dbReference type="STRING" id="229921.ADN01_08275"/>